<organism evidence="2 3">
    <name type="scientific">Saccharothrix violaceirubra</name>
    <dbReference type="NCBI Taxonomy" id="413306"/>
    <lineage>
        <taxon>Bacteria</taxon>
        <taxon>Bacillati</taxon>
        <taxon>Actinomycetota</taxon>
        <taxon>Actinomycetes</taxon>
        <taxon>Pseudonocardiales</taxon>
        <taxon>Pseudonocardiaceae</taxon>
        <taxon>Saccharothrix</taxon>
    </lineage>
</organism>
<dbReference type="Proteomes" id="UP000542674">
    <property type="component" value="Unassembled WGS sequence"/>
</dbReference>
<sequence>MNLRKTLTVATAALGGALAGLTLTGGTASADAPTDDLEAVVHTPPNADAKLGRVLRVADIADLSGGRAVADGDVTIVVL</sequence>
<dbReference type="RefSeq" id="WP_184674921.1">
    <property type="nucleotide sequence ID" value="NZ_BAABAI010000021.1"/>
</dbReference>
<comment type="caution">
    <text evidence="2">The sequence shown here is derived from an EMBL/GenBank/DDBJ whole genome shotgun (WGS) entry which is preliminary data.</text>
</comment>
<keyword evidence="3" id="KW-1185">Reference proteome</keyword>
<dbReference type="EMBL" id="JACHJS010000001">
    <property type="protein sequence ID" value="MBB4969234.1"/>
    <property type="molecule type" value="Genomic_DNA"/>
</dbReference>
<name>A0A7W7T9X5_9PSEU</name>
<evidence type="ECO:0000256" key="1">
    <source>
        <dbReference type="SAM" id="SignalP"/>
    </source>
</evidence>
<protein>
    <submittedName>
        <fullName evidence="2">Uncharacterized protein</fullName>
    </submittedName>
</protein>
<feature type="signal peptide" evidence="1">
    <location>
        <begin position="1"/>
        <end position="30"/>
    </location>
</feature>
<dbReference type="AlphaFoldDB" id="A0A7W7T9X5"/>
<proteinExistence type="predicted"/>
<evidence type="ECO:0000313" key="3">
    <source>
        <dbReference type="Proteomes" id="UP000542674"/>
    </source>
</evidence>
<reference evidence="2 3" key="1">
    <citation type="submission" date="2020-08" db="EMBL/GenBank/DDBJ databases">
        <title>Sequencing the genomes of 1000 actinobacteria strains.</title>
        <authorList>
            <person name="Klenk H.-P."/>
        </authorList>
    </citation>
    <scope>NUCLEOTIDE SEQUENCE [LARGE SCALE GENOMIC DNA]</scope>
    <source>
        <strain evidence="2 3">DSM 45084</strain>
    </source>
</reference>
<gene>
    <name evidence="2" type="ORF">F4559_006593</name>
</gene>
<evidence type="ECO:0000313" key="2">
    <source>
        <dbReference type="EMBL" id="MBB4969234.1"/>
    </source>
</evidence>
<keyword evidence="1" id="KW-0732">Signal</keyword>
<accession>A0A7W7T9X5</accession>
<feature type="chain" id="PRO_5030836946" evidence="1">
    <location>
        <begin position="31"/>
        <end position="79"/>
    </location>
</feature>